<organism evidence="1">
    <name type="scientific">Chlorobium chlorochromatii (strain CaD3)</name>
    <dbReference type="NCBI Taxonomy" id="340177"/>
    <lineage>
        <taxon>Bacteria</taxon>
        <taxon>Pseudomonadati</taxon>
        <taxon>Chlorobiota</taxon>
        <taxon>Chlorobiia</taxon>
        <taxon>Chlorobiales</taxon>
        <taxon>Chlorobiaceae</taxon>
        <taxon>Chlorobium/Pelodictyon group</taxon>
        <taxon>Chlorobium</taxon>
    </lineage>
</organism>
<evidence type="ECO:0000313" key="1">
    <source>
        <dbReference type="EMBL" id="ABB28520.1"/>
    </source>
</evidence>
<dbReference type="AlphaFoldDB" id="Q3AR55"/>
<dbReference type="KEGG" id="cch:Cag_1259"/>
<name>Q3AR55_CHLCH</name>
<accession>Q3AR55</accession>
<dbReference type="EMBL" id="CP000108">
    <property type="protein sequence ID" value="ABB28520.1"/>
    <property type="molecule type" value="Genomic_DNA"/>
</dbReference>
<reference evidence="1" key="1">
    <citation type="submission" date="2005-08" db="EMBL/GenBank/DDBJ databases">
        <title>Complete sequence of Chlorobium chlorochromatii CaD3.</title>
        <authorList>
            <person name="Copeland A."/>
            <person name="Lucas S."/>
            <person name="Lapidus A."/>
            <person name="Barry K."/>
            <person name="Detter J.C."/>
            <person name="Glavina T."/>
            <person name="Hammon N."/>
            <person name="Israni S."/>
            <person name="Pitluck S."/>
            <person name="Bryant D."/>
            <person name="Schmutz J."/>
            <person name="Larimer F."/>
            <person name="Land M."/>
            <person name="Kyrpides N."/>
            <person name="Ivanova N."/>
            <person name="Richardson P."/>
        </authorList>
    </citation>
    <scope>NUCLEOTIDE SEQUENCE [LARGE SCALE GENOMIC DNA]</scope>
    <source>
        <strain evidence="1">CaD3</strain>
    </source>
</reference>
<sequence>MSQKHEAWQIDVALANQAAFRHFKKRHEREYISCFNNLNKIKRLLEEGKKLSELHYHPSFFRHETDGIFRIGQSGVSGAKESRLYIYPDNQHRIIYILEIGTKETQQADIAAAQKAIQQIFLR</sequence>
<dbReference type="OrthoDB" id="595352at2"/>
<gene>
    <name evidence="1" type="ordered locus">Cag_1259</name>
</gene>
<proteinExistence type="predicted"/>
<dbReference type="HOGENOM" id="CLU_2033911_0_0_10"/>
<dbReference type="STRING" id="340177.Cag_1259"/>
<protein>
    <recommendedName>
        <fullName evidence="2">Addiction module toxin RelE</fullName>
    </recommendedName>
</protein>
<evidence type="ECO:0008006" key="2">
    <source>
        <dbReference type="Google" id="ProtNLM"/>
    </source>
</evidence>
<dbReference type="eggNOG" id="ENOG502ZR3A">
    <property type="taxonomic scope" value="Bacteria"/>
</dbReference>